<dbReference type="RefSeq" id="WP_189249537.1">
    <property type="nucleotide sequence ID" value="NZ_BMQJ01000016.1"/>
</dbReference>
<dbReference type="Pfam" id="PF00486">
    <property type="entry name" value="Trans_reg_C"/>
    <property type="match status" value="1"/>
</dbReference>
<dbReference type="CDD" id="cd15831">
    <property type="entry name" value="BTAD"/>
    <property type="match status" value="1"/>
</dbReference>
<evidence type="ECO:0000259" key="6">
    <source>
        <dbReference type="PROSITE" id="PS51755"/>
    </source>
</evidence>
<dbReference type="SMART" id="SM00862">
    <property type="entry name" value="Trans_reg_C"/>
    <property type="match status" value="1"/>
</dbReference>
<evidence type="ECO:0000313" key="8">
    <source>
        <dbReference type="Proteomes" id="UP000611554"/>
    </source>
</evidence>
<dbReference type="PANTHER" id="PTHR35807:SF1">
    <property type="entry name" value="TRANSCRIPTIONAL REGULATOR REDD"/>
    <property type="match status" value="1"/>
</dbReference>
<dbReference type="SUPFAM" id="SSF46894">
    <property type="entry name" value="C-terminal effector domain of the bipartite response regulators"/>
    <property type="match status" value="1"/>
</dbReference>
<dbReference type="InterPro" id="IPR001867">
    <property type="entry name" value="OmpR/PhoB-type_DNA-bd"/>
</dbReference>
<organism evidence="7 8">
    <name type="scientific">Streptosporangium pseudovulgare</name>
    <dbReference type="NCBI Taxonomy" id="35765"/>
    <lineage>
        <taxon>Bacteria</taxon>
        <taxon>Bacillati</taxon>
        <taxon>Actinomycetota</taxon>
        <taxon>Actinomycetes</taxon>
        <taxon>Streptosporangiales</taxon>
        <taxon>Streptosporangiaceae</taxon>
        <taxon>Streptosporangium</taxon>
    </lineage>
</organism>
<comment type="similarity">
    <text evidence="1">Belongs to the AfsR/DnrI/RedD regulatory family.</text>
</comment>
<evidence type="ECO:0000256" key="4">
    <source>
        <dbReference type="ARBA" id="ARBA00023163"/>
    </source>
</evidence>
<comment type="caution">
    <text evidence="7">The sequence shown here is derived from an EMBL/GenBank/DDBJ whole genome shotgun (WGS) entry which is preliminary data.</text>
</comment>
<dbReference type="PANTHER" id="PTHR35807">
    <property type="entry name" value="TRANSCRIPTIONAL REGULATOR REDD-RELATED"/>
    <property type="match status" value="1"/>
</dbReference>
<gene>
    <name evidence="7" type="ORF">GCM10010140_56960</name>
</gene>
<keyword evidence="3 5" id="KW-0238">DNA-binding</keyword>
<reference evidence="8" key="1">
    <citation type="journal article" date="2019" name="Int. J. Syst. Evol. Microbiol.">
        <title>The Global Catalogue of Microorganisms (GCM) 10K type strain sequencing project: providing services to taxonomists for standard genome sequencing and annotation.</title>
        <authorList>
            <consortium name="The Broad Institute Genomics Platform"/>
            <consortium name="The Broad Institute Genome Sequencing Center for Infectious Disease"/>
            <person name="Wu L."/>
            <person name="Ma J."/>
        </authorList>
    </citation>
    <scope>NUCLEOTIDE SEQUENCE [LARGE SCALE GENOMIC DNA]</scope>
    <source>
        <strain evidence="8">JCM 3115</strain>
    </source>
</reference>
<sequence>MEIRILGQLEAWESGTSVLPTAGKPRQILALLALNRGQVVTAAALAEELWNGNPPRSASTTLQTYILQLRRKLDSARGLTLKRTGKDVLVTRHIGYQLQMSDVEVDAWEYERLVAAGRRAVDEHDDARAAQLLSKALNLWRGAALVDVPTGPLLELEVMRLEHLRLCAAELRIEAELRLGRHQTLLGDLAVLCAQHPLNENLQIDYMLALYRSGRQWQALTVYRQLRHTLDLELGVEPCPRAQQMMRAITASDPALDQVLHPALGRLVG</sequence>
<keyword evidence="2" id="KW-0805">Transcription regulation</keyword>
<dbReference type="Gene3D" id="1.10.10.10">
    <property type="entry name" value="Winged helix-like DNA-binding domain superfamily/Winged helix DNA-binding domain"/>
    <property type="match status" value="1"/>
</dbReference>
<protein>
    <recommendedName>
        <fullName evidence="6">OmpR/PhoB-type domain-containing protein</fullName>
    </recommendedName>
</protein>
<name>A0ABQ2R8H1_9ACTN</name>
<evidence type="ECO:0000313" key="7">
    <source>
        <dbReference type="EMBL" id="GGQ19263.1"/>
    </source>
</evidence>
<accession>A0ABQ2R8H1</accession>
<keyword evidence="8" id="KW-1185">Reference proteome</keyword>
<proteinExistence type="inferred from homology"/>
<dbReference type="EMBL" id="BMQJ01000016">
    <property type="protein sequence ID" value="GGQ19263.1"/>
    <property type="molecule type" value="Genomic_DNA"/>
</dbReference>
<evidence type="ECO:0000256" key="1">
    <source>
        <dbReference type="ARBA" id="ARBA00005820"/>
    </source>
</evidence>
<feature type="domain" description="OmpR/PhoB-type" evidence="6">
    <location>
        <begin position="1"/>
        <end position="100"/>
    </location>
</feature>
<dbReference type="InterPro" id="IPR051677">
    <property type="entry name" value="AfsR-DnrI-RedD_regulator"/>
</dbReference>
<dbReference type="SMART" id="SM01043">
    <property type="entry name" value="BTAD"/>
    <property type="match status" value="1"/>
</dbReference>
<dbReference type="Proteomes" id="UP000611554">
    <property type="component" value="Unassembled WGS sequence"/>
</dbReference>
<dbReference type="InterPro" id="IPR016032">
    <property type="entry name" value="Sig_transdc_resp-reg_C-effctor"/>
</dbReference>
<dbReference type="SUPFAM" id="SSF48452">
    <property type="entry name" value="TPR-like"/>
    <property type="match status" value="1"/>
</dbReference>
<dbReference type="InterPro" id="IPR036388">
    <property type="entry name" value="WH-like_DNA-bd_sf"/>
</dbReference>
<dbReference type="InterPro" id="IPR011990">
    <property type="entry name" value="TPR-like_helical_dom_sf"/>
</dbReference>
<evidence type="ECO:0000256" key="5">
    <source>
        <dbReference type="PROSITE-ProRule" id="PRU01091"/>
    </source>
</evidence>
<evidence type="ECO:0000256" key="3">
    <source>
        <dbReference type="ARBA" id="ARBA00023125"/>
    </source>
</evidence>
<dbReference type="Gene3D" id="1.25.40.10">
    <property type="entry name" value="Tetratricopeptide repeat domain"/>
    <property type="match status" value="1"/>
</dbReference>
<keyword evidence="4" id="KW-0804">Transcription</keyword>
<evidence type="ECO:0000256" key="2">
    <source>
        <dbReference type="ARBA" id="ARBA00023015"/>
    </source>
</evidence>
<dbReference type="InterPro" id="IPR005158">
    <property type="entry name" value="BTAD"/>
</dbReference>
<dbReference type="PROSITE" id="PS51755">
    <property type="entry name" value="OMPR_PHOB"/>
    <property type="match status" value="1"/>
</dbReference>
<feature type="DNA-binding region" description="OmpR/PhoB-type" evidence="5">
    <location>
        <begin position="1"/>
        <end position="100"/>
    </location>
</feature>
<dbReference type="Pfam" id="PF03704">
    <property type="entry name" value="BTAD"/>
    <property type="match status" value="1"/>
</dbReference>